<keyword evidence="4" id="KW-1185">Reference proteome</keyword>
<organism evidence="3 4">
    <name type="scientific">Sphingobium subterraneum</name>
    <dbReference type="NCBI Taxonomy" id="627688"/>
    <lineage>
        <taxon>Bacteria</taxon>
        <taxon>Pseudomonadati</taxon>
        <taxon>Pseudomonadota</taxon>
        <taxon>Alphaproteobacteria</taxon>
        <taxon>Sphingomonadales</taxon>
        <taxon>Sphingomonadaceae</taxon>
        <taxon>Sphingobium</taxon>
    </lineage>
</organism>
<reference evidence="3 4" key="1">
    <citation type="submission" date="2020-08" db="EMBL/GenBank/DDBJ databases">
        <title>Genomic Encyclopedia of Type Strains, Phase IV (KMG-IV): sequencing the most valuable type-strain genomes for metagenomic binning, comparative biology and taxonomic classification.</title>
        <authorList>
            <person name="Goeker M."/>
        </authorList>
    </citation>
    <scope>NUCLEOTIDE SEQUENCE [LARGE SCALE GENOMIC DNA]</scope>
    <source>
        <strain evidence="3 4">DSM 102255</strain>
    </source>
</reference>
<dbReference type="AlphaFoldDB" id="A0A841J3A2"/>
<evidence type="ECO:0000313" key="4">
    <source>
        <dbReference type="Proteomes" id="UP000552700"/>
    </source>
</evidence>
<protein>
    <submittedName>
        <fullName evidence="3">Putative TIM-barrel fold metal-dependent hydrolase</fullName>
    </submittedName>
</protein>
<dbReference type="InterPro" id="IPR052350">
    <property type="entry name" value="Metallo-dep_Lactonases"/>
</dbReference>
<accession>A0A841J3A2</accession>
<dbReference type="PANTHER" id="PTHR43569">
    <property type="entry name" value="AMIDOHYDROLASE"/>
    <property type="match status" value="1"/>
</dbReference>
<dbReference type="GO" id="GO:0016787">
    <property type="term" value="F:hydrolase activity"/>
    <property type="evidence" value="ECO:0007669"/>
    <property type="project" value="UniProtKB-KW"/>
</dbReference>
<dbReference type="EMBL" id="JACIJP010000006">
    <property type="protein sequence ID" value="MBB6125254.1"/>
    <property type="molecule type" value="Genomic_DNA"/>
</dbReference>
<comment type="similarity">
    <text evidence="1">Belongs to the metallo-dependent hydrolases superfamily.</text>
</comment>
<feature type="domain" description="Amidohydrolase-related" evidence="2">
    <location>
        <begin position="16"/>
        <end position="330"/>
    </location>
</feature>
<evidence type="ECO:0000259" key="2">
    <source>
        <dbReference type="Pfam" id="PF04909"/>
    </source>
</evidence>
<dbReference type="PANTHER" id="PTHR43569:SF1">
    <property type="entry name" value="BLL3371 PROTEIN"/>
    <property type="match status" value="1"/>
</dbReference>
<dbReference type="Proteomes" id="UP000552700">
    <property type="component" value="Unassembled WGS sequence"/>
</dbReference>
<proteinExistence type="inferred from homology"/>
<dbReference type="Pfam" id="PF04909">
    <property type="entry name" value="Amidohydro_2"/>
    <property type="match status" value="1"/>
</dbReference>
<dbReference type="Gene3D" id="3.20.20.140">
    <property type="entry name" value="Metal-dependent hydrolases"/>
    <property type="match status" value="1"/>
</dbReference>
<comment type="caution">
    <text evidence="3">The sequence shown here is derived from an EMBL/GenBank/DDBJ whole genome shotgun (WGS) entry which is preliminary data.</text>
</comment>
<keyword evidence="3" id="KW-0378">Hydrolase</keyword>
<dbReference type="SUPFAM" id="SSF51556">
    <property type="entry name" value="Metallo-dependent hydrolases"/>
    <property type="match status" value="1"/>
</dbReference>
<evidence type="ECO:0000313" key="3">
    <source>
        <dbReference type="EMBL" id="MBB6125254.1"/>
    </source>
</evidence>
<gene>
    <name evidence="3" type="ORF">FHS92_003015</name>
</gene>
<name>A0A841J3A2_9SPHN</name>
<sequence length="332" mass="36732">MPKDIECAVAPDFPIIDVHHHLWDESFGLAENFGRFLPQDFVSEVEESGHRLIGSVYGDCGFAFRDNGPEEFRCVGETEYVEQVAEHFSRNRGAAGKVACGIIARANLMMGDAVGPVLDAHREASPKRFKGIRELLAYDPEVFRALNIPQHKSRLPAFRSGVLQLARRGLILEVLGVHPMLDDIVDLAHAFPEVSIVLNHFGYPIGIGRFHGQRAAVFDDWRSKISALARCENITIKLSGVGAEVPGFGWFGGGAPARSVDVATVIEPYVTAAIDAFSPARCMFASNFPVDKASFSYGTLWNAFKRVAARYSLEEQHMLFHANATRIYRLEL</sequence>
<dbReference type="InterPro" id="IPR032466">
    <property type="entry name" value="Metal_Hydrolase"/>
</dbReference>
<evidence type="ECO:0000256" key="1">
    <source>
        <dbReference type="ARBA" id="ARBA00038310"/>
    </source>
</evidence>
<dbReference type="InterPro" id="IPR006680">
    <property type="entry name" value="Amidohydro-rel"/>
</dbReference>